<feature type="domain" description="DUF7913" evidence="1">
    <location>
        <begin position="15"/>
        <end position="51"/>
    </location>
</feature>
<gene>
    <name evidence="2" type="ORF">COLO4_20906</name>
</gene>
<dbReference type="InterPro" id="IPR057235">
    <property type="entry name" value="DUF7913"/>
</dbReference>
<reference evidence="3" key="1">
    <citation type="submission" date="2013-09" db="EMBL/GenBank/DDBJ databases">
        <title>Corchorus olitorius genome sequencing.</title>
        <authorList>
            <person name="Alam M."/>
            <person name="Haque M.S."/>
            <person name="Islam M.S."/>
            <person name="Emdad E.M."/>
            <person name="Islam M.M."/>
            <person name="Ahmed B."/>
            <person name="Halim A."/>
            <person name="Hossen Q.M.M."/>
            <person name="Hossain M.Z."/>
            <person name="Ahmed R."/>
            <person name="Khan M.M."/>
            <person name="Islam R."/>
            <person name="Rashid M.M."/>
            <person name="Khan S.A."/>
            <person name="Rahman M.S."/>
            <person name="Alam M."/>
            <person name="Yahiya A.S."/>
            <person name="Khan M.S."/>
            <person name="Azam M.S."/>
            <person name="Haque T."/>
            <person name="Lashkar M.Z.H."/>
            <person name="Akhand A.I."/>
            <person name="Morshed G."/>
            <person name="Roy S."/>
            <person name="Uddin K.S."/>
            <person name="Rabeya T."/>
            <person name="Hossain A.S."/>
            <person name="Chowdhury A."/>
            <person name="Snigdha A.R."/>
            <person name="Mortoza M.S."/>
            <person name="Matin S.A."/>
            <person name="Hoque S.M.E."/>
            <person name="Islam M.K."/>
            <person name="Roy D.K."/>
            <person name="Haider R."/>
            <person name="Moosa M.M."/>
            <person name="Elias S.M."/>
            <person name="Hasan A.M."/>
            <person name="Jahan S."/>
            <person name="Shafiuddin M."/>
            <person name="Mahmood N."/>
            <person name="Shommy N.S."/>
        </authorList>
    </citation>
    <scope>NUCLEOTIDE SEQUENCE [LARGE SCALE GENOMIC DNA]</scope>
    <source>
        <strain evidence="3">cv. O-4</strain>
    </source>
</reference>
<keyword evidence="3" id="KW-1185">Reference proteome</keyword>
<proteinExistence type="predicted"/>
<accession>A0A1R3IW66</accession>
<dbReference type="Proteomes" id="UP000187203">
    <property type="component" value="Unassembled WGS sequence"/>
</dbReference>
<dbReference type="Pfam" id="PF25500">
    <property type="entry name" value="DUF7913"/>
    <property type="match status" value="1"/>
</dbReference>
<evidence type="ECO:0000313" key="2">
    <source>
        <dbReference type="EMBL" id="OMO86827.1"/>
    </source>
</evidence>
<protein>
    <recommendedName>
        <fullName evidence="1">DUF7913 domain-containing protein</fullName>
    </recommendedName>
</protein>
<dbReference type="EMBL" id="AWUE01017506">
    <property type="protein sequence ID" value="OMO86827.1"/>
    <property type="molecule type" value="Genomic_DNA"/>
</dbReference>
<evidence type="ECO:0000259" key="1">
    <source>
        <dbReference type="Pfam" id="PF25500"/>
    </source>
</evidence>
<comment type="caution">
    <text evidence="2">The sequence shown here is derived from an EMBL/GenBank/DDBJ whole genome shotgun (WGS) entry which is preliminary data.</text>
</comment>
<sequence length="56" mass="6381">MAEAESMDNSDVCPKAIRAFLDFLVEPQLPARYSIRDTPNTDKQKAVAQQVTFPYY</sequence>
<evidence type="ECO:0000313" key="3">
    <source>
        <dbReference type="Proteomes" id="UP000187203"/>
    </source>
</evidence>
<dbReference type="AlphaFoldDB" id="A0A1R3IW66"/>
<name>A0A1R3IW66_9ROSI</name>
<organism evidence="2 3">
    <name type="scientific">Corchorus olitorius</name>
    <dbReference type="NCBI Taxonomy" id="93759"/>
    <lineage>
        <taxon>Eukaryota</taxon>
        <taxon>Viridiplantae</taxon>
        <taxon>Streptophyta</taxon>
        <taxon>Embryophyta</taxon>
        <taxon>Tracheophyta</taxon>
        <taxon>Spermatophyta</taxon>
        <taxon>Magnoliopsida</taxon>
        <taxon>eudicotyledons</taxon>
        <taxon>Gunneridae</taxon>
        <taxon>Pentapetalae</taxon>
        <taxon>rosids</taxon>
        <taxon>malvids</taxon>
        <taxon>Malvales</taxon>
        <taxon>Malvaceae</taxon>
        <taxon>Grewioideae</taxon>
        <taxon>Apeibeae</taxon>
        <taxon>Corchorus</taxon>
    </lineage>
</organism>